<keyword evidence="6" id="KW-0812">Transmembrane</keyword>
<keyword evidence="5" id="KW-0503">Monooxygenase</keyword>
<dbReference type="CDD" id="cd11072">
    <property type="entry name" value="CYP71-like"/>
    <property type="match status" value="1"/>
</dbReference>
<evidence type="ECO:0000256" key="3">
    <source>
        <dbReference type="ARBA" id="ARBA00023004"/>
    </source>
</evidence>
<dbReference type="PANTHER" id="PTHR47955:SF15">
    <property type="entry name" value="CYTOCHROME P450 71A2-LIKE"/>
    <property type="match status" value="1"/>
</dbReference>
<keyword evidence="4 5" id="KW-0349">Heme</keyword>
<keyword evidence="2 4" id="KW-0479">Metal-binding</keyword>
<dbReference type="FunFam" id="1.10.630.10:FF:000011">
    <property type="entry name" value="Cytochrome P450 83B1"/>
    <property type="match status" value="1"/>
</dbReference>
<organism evidence="7 8">
    <name type="scientific">Rubroshorea leprosula</name>
    <dbReference type="NCBI Taxonomy" id="152421"/>
    <lineage>
        <taxon>Eukaryota</taxon>
        <taxon>Viridiplantae</taxon>
        <taxon>Streptophyta</taxon>
        <taxon>Embryophyta</taxon>
        <taxon>Tracheophyta</taxon>
        <taxon>Spermatophyta</taxon>
        <taxon>Magnoliopsida</taxon>
        <taxon>eudicotyledons</taxon>
        <taxon>Gunneridae</taxon>
        <taxon>Pentapetalae</taxon>
        <taxon>rosids</taxon>
        <taxon>malvids</taxon>
        <taxon>Malvales</taxon>
        <taxon>Dipterocarpaceae</taxon>
        <taxon>Rubroshorea</taxon>
    </lineage>
</organism>
<keyword evidence="8" id="KW-1185">Reference proteome</keyword>
<dbReference type="AlphaFoldDB" id="A0AAV5L9W5"/>
<dbReference type="PRINTS" id="PR00463">
    <property type="entry name" value="EP450I"/>
</dbReference>
<comment type="similarity">
    <text evidence="1 5">Belongs to the cytochrome P450 family.</text>
</comment>
<comment type="cofactor">
    <cofactor evidence="4">
        <name>heme</name>
        <dbReference type="ChEBI" id="CHEBI:30413"/>
    </cofactor>
</comment>
<dbReference type="InterPro" id="IPR036396">
    <property type="entry name" value="Cyt_P450_sf"/>
</dbReference>
<evidence type="ECO:0000256" key="6">
    <source>
        <dbReference type="SAM" id="Phobius"/>
    </source>
</evidence>
<dbReference type="PRINTS" id="PR00385">
    <property type="entry name" value="P450"/>
</dbReference>
<reference evidence="7 8" key="1">
    <citation type="journal article" date="2021" name="Commun. Biol.">
        <title>The genome of Shorea leprosula (Dipterocarpaceae) highlights the ecological relevance of drought in aseasonal tropical rainforests.</title>
        <authorList>
            <person name="Ng K.K.S."/>
            <person name="Kobayashi M.J."/>
            <person name="Fawcett J.A."/>
            <person name="Hatakeyama M."/>
            <person name="Paape T."/>
            <person name="Ng C.H."/>
            <person name="Ang C.C."/>
            <person name="Tnah L.H."/>
            <person name="Lee C.T."/>
            <person name="Nishiyama T."/>
            <person name="Sese J."/>
            <person name="O'Brien M.J."/>
            <person name="Copetti D."/>
            <person name="Mohd Noor M.I."/>
            <person name="Ong R.C."/>
            <person name="Putra M."/>
            <person name="Sireger I.Z."/>
            <person name="Indrioko S."/>
            <person name="Kosugi Y."/>
            <person name="Izuno A."/>
            <person name="Isagi Y."/>
            <person name="Lee S.L."/>
            <person name="Shimizu K.K."/>
        </authorList>
    </citation>
    <scope>NUCLEOTIDE SEQUENCE [LARGE SCALE GENOMIC DNA]</scope>
    <source>
        <strain evidence="7">214</strain>
    </source>
</reference>
<dbReference type="GO" id="GO:0016705">
    <property type="term" value="F:oxidoreductase activity, acting on paired donors, with incorporation or reduction of molecular oxygen"/>
    <property type="evidence" value="ECO:0007669"/>
    <property type="project" value="InterPro"/>
</dbReference>
<gene>
    <name evidence="7" type="ORF">SLEP1_g42256</name>
</gene>
<protein>
    <recommendedName>
        <fullName evidence="9">Cytochrome P450</fullName>
    </recommendedName>
</protein>
<feature type="binding site" description="axial binding residue" evidence="4">
    <location>
        <position position="458"/>
    </location>
    <ligand>
        <name>heme</name>
        <dbReference type="ChEBI" id="CHEBI:30413"/>
    </ligand>
    <ligandPart>
        <name>Fe</name>
        <dbReference type="ChEBI" id="CHEBI:18248"/>
    </ligandPart>
</feature>
<dbReference type="SUPFAM" id="SSF48264">
    <property type="entry name" value="Cytochrome P450"/>
    <property type="match status" value="1"/>
</dbReference>
<dbReference type="PROSITE" id="PS00086">
    <property type="entry name" value="CYTOCHROME_P450"/>
    <property type="match status" value="1"/>
</dbReference>
<accession>A0AAV5L9W5</accession>
<keyword evidence="5" id="KW-0560">Oxidoreductase</keyword>
<dbReference type="GO" id="GO:0005506">
    <property type="term" value="F:iron ion binding"/>
    <property type="evidence" value="ECO:0007669"/>
    <property type="project" value="InterPro"/>
</dbReference>
<dbReference type="InterPro" id="IPR002401">
    <property type="entry name" value="Cyt_P450_E_grp-I"/>
</dbReference>
<dbReference type="EMBL" id="BPVZ01000102">
    <property type="protein sequence ID" value="GKV33802.1"/>
    <property type="molecule type" value="Genomic_DNA"/>
</dbReference>
<evidence type="ECO:0000256" key="4">
    <source>
        <dbReference type="PIRSR" id="PIRSR602401-1"/>
    </source>
</evidence>
<dbReference type="GO" id="GO:0020037">
    <property type="term" value="F:heme binding"/>
    <property type="evidence" value="ECO:0007669"/>
    <property type="project" value="InterPro"/>
</dbReference>
<evidence type="ECO:0000256" key="5">
    <source>
        <dbReference type="RuleBase" id="RU000461"/>
    </source>
</evidence>
<evidence type="ECO:0008006" key="9">
    <source>
        <dbReference type="Google" id="ProtNLM"/>
    </source>
</evidence>
<proteinExistence type="inferred from homology"/>
<evidence type="ECO:0000313" key="8">
    <source>
        <dbReference type="Proteomes" id="UP001054252"/>
    </source>
</evidence>
<evidence type="ECO:0000313" key="7">
    <source>
        <dbReference type="EMBL" id="GKV33802.1"/>
    </source>
</evidence>
<keyword evidence="6" id="KW-0472">Membrane</keyword>
<dbReference type="Pfam" id="PF00067">
    <property type="entry name" value="p450"/>
    <property type="match status" value="1"/>
</dbReference>
<keyword evidence="3 4" id="KW-0408">Iron</keyword>
<comment type="caution">
    <text evidence="7">The sequence shown here is derived from an EMBL/GenBank/DDBJ whole genome shotgun (WGS) entry which is preliminary data.</text>
</comment>
<sequence length="517" mass="58899">MLCLIKLVEQHEASLFLYTILVIFLVALFRPLLLCLSRKRGRRLPPSPLKLPIIGNLHNIGLNLHRSLWHLAQYFGPLMLLHLGAVKVLIVSSADGAREIMKTHDIIFANRPRSRASQKLLYNYKDVASAPYGEYWRQIKSICVLHLLSNRRIQSFRDVREYETALMIDEIERASSSSSPINLTEICATLTNNVVCRVALGRKYAGESGRKFLKLLTEFEELLGVFNVGDFLPWLGWMSYVNGLDARIDKVAKEFDDFLEQVVEEHMAQQKKGPNIDPVNGEEQKDFVDVLLWIQRENLAGFKIDRLSIKALILDVFSAGTDTTYASLEWAMTELLRHPNVMKQLQKEVREIAGEKSYIQEKDLEKMHYLKAVLKETLRLHPPVPLLVARESAQDVEVVGYNIAAGTWVIVNAWAIGRDPMSWEQPEEFIPERFLNSSIDFKGHDFQLIPFGSGRRGCPGILFATTINELFLANLVHKFDWTLPSGVKEKDIDMSESISLTVHRKFPLIAIANKCSC</sequence>
<name>A0AAV5L9W5_9ROSI</name>
<evidence type="ECO:0000256" key="2">
    <source>
        <dbReference type="ARBA" id="ARBA00022723"/>
    </source>
</evidence>
<dbReference type="Gene3D" id="1.10.630.10">
    <property type="entry name" value="Cytochrome P450"/>
    <property type="match status" value="1"/>
</dbReference>
<dbReference type="PANTHER" id="PTHR47955">
    <property type="entry name" value="CYTOCHROME P450 FAMILY 71 PROTEIN"/>
    <property type="match status" value="1"/>
</dbReference>
<dbReference type="GO" id="GO:0004497">
    <property type="term" value="F:monooxygenase activity"/>
    <property type="evidence" value="ECO:0007669"/>
    <property type="project" value="UniProtKB-KW"/>
</dbReference>
<feature type="transmembrane region" description="Helical" evidence="6">
    <location>
        <begin position="15"/>
        <end position="36"/>
    </location>
</feature>
<keyword evidence="6" id="KW-1133">Transmembrane helix</keyword>
<dbReference type="InterPro" id="IPR017972">
    <property type="entry name" value="Cyt_P450_CS"/>
</dbReference>
<dbReference type="Proteomes" id="UP001054252">
    <property type="component" value="Unassembled WGS sequence"/>
</dbReference>
<dbReference type="InterPro" id="IPR001128">
    <property type="entry name" value="Cyt_P450"/>
</dbReference>
<evidence type="ECO:0000256" key="1">
    <source>
        <dbReference type="ARBA" id="ARBA00010617"/>
    </source>
</evidence>